<feature type="region of interest" description="Disordered" evidence="5">
    <location>
        <begin position="381"/>
        <end position="417"/>
    </location>
</feature>
<organism evidence="7 8">
    <name type="scientific">Clydaea vesicula</name>
    <dbReference type="NCBI Taxonomy" id="447962"/>
    <lineage>
        <taxon>Eukaryota</taxon>
        <taxon>Fungi</taxon>
        <taxon>Fungi incertae sedis</taxon>
        <taxon>Chytridiomycota</taxon>
        <taxon>Chytridiomycota incertae sedis</taxon>
        <taxon>Chytridiomycetes</taxon>
        <taxon>Lobulomycetales</taxon>
        <taxon>Lobulomycetaceae</taxon>
        <taxon>Clydaea</taxon>
    </lineage>
</organism>
<dbReference type="GO" id="GO:0071944">
    <property type="term" value="C:cell periphery"/>
    <property type="evidence" value="ECO:0007669"/>
    <property type="project" value="UniProtKB-ARBA"/>
</dbReference>
<evidence type="ECO:0000256" key="3">
    <source>
        <dbReference type="ARBA" id="ARBA00022989"/>
    </source>
</evidence>
<keyword evidence="8" id="KW-1185">Reference proteome</keyword>
<evidence type="ECO:0000256" key="1">
    <source>
        <dbReference type="ARBA" id="ARBA00004167"/>
    </source>
</evidence>
<keyword evidence="2 6" id="KW-0812">Transmembrane</keyword>
<dbReference type="InterPro" id="IPR051694">
    <property type="entry name" value="Immunoregulatory_rcpt-like"/>
</dbReference>
<feature type="compositionally biased region" description="Polar residues" evidence="5">
    <location>
        <begin position="392"/>
        <end position="409"/>
    </location>
</feature>
<dbReference type="EMBL" id="JADGJW010000103">
    <property type="protein sequence ID" value="KAJ3224131.1"/>
    <property type="molecule type" value="Genomic_DNA"/>
</dbReference>
<evidence type="ECO:0000256" key="6">
    <source>
        <dbReference type="SAM" id="Phobius"/>
    </source>
</evidence>
<proteinExistence type="predicted"/>
<protein>
    <submittedName>
        <fullName evidence="7">Uncharacterized protein</fullName>
    </submittedName>
</protein>
<keyword evidence="4 6" id="KW-0472">Membrane</keyword>
<reference evidence="7" key="1">
    <citation type="submission" date="2020-05" db="EMBL/GenBank/DDBJ databases">
        <title>Phylogenomic resolution of chytrid fungi.</title>
        <authorList>
            <person name="Stajich J.E."/>
            <person name="Amses K."/>
            <person name="Simmons R."/>
            <person name="Seto K."/>
            <person name="Myers J."/>
            <person name="Bonds A."/>
            <person name="Quandt C.A."/>
            <person name="Barry K."/>
            <person name="Liu P."/>
            <person name="Grigoriev I."/>
            <person name="Longcore J.E."/>
            <person name="James T.Y."/>
        </authorList>
    </citation>
    <scope>NUCLEOTIDE SEQUENCE</scope>
    <source>
        <strain evidence="7">JEL0476</strain>
    </source>
</reference>
<feature type="compositionally biased region" description="Low complexity" evidence="5">
    <location>
        <begin position="30"/>
        <end position="45"/>
    </location>
</feature>
<sequence>MSLCGVVLGITFPPCATSTEISETLVSTVPSTSTIPSTSEIPVTSQIPSTTEEPPVTSDFSTPTEATTTSSIEVTTSDVNSSTPTPRNTGSSNVNGSGLSQSTIIVIVGVGCVVGLILICAVIFFATRSSKKSKKRLNSRPNNPVNGSGGGGVGYNYAPAVIPAKENSKPNAVKPFENESTLDPKTTVFNAPAVMQPYAYDHHLYGQQQPQAPFIGPDSGVYPQNNAYPNYPEPNQQYYQQNDPNYYPQDQYQANVQYYPQGNYAPNPYNGQQVYPYYPEGNYYDPSTTSNQLYNQDGNYHGQGVQNFSQSEAAQNYPAYAGSAQPFGSRGIVAGASTDAAVKDENNEVPKYDSGGYSGEDISAENEKELLRLKIAKESAEVKENENVVSREVSNASSQSRKLPDSLNSPAGKKLMI</sequence>
<evidence type="ECO:0000313" key="8">
    <source>
        <dbReference type="Proteomes" id="UP001211065"/>
    </source>
</evidence>
<feature type="compositionally biased region" description="Polar residues" evidence="5">
    <location>
        <begin position="46"/>
        <end position="95"/>
    </location>
</feature>
<gene>
    <name evidence="7" type="ORF">HK099_000181</name>
</gene>
<dbReference type="PANTHER" id="PTHR15549">
    <property type="entry name" value="PAIRED IMMUNOGLOBULIN-LIKE TYPE 2 RECEPTOR"/>
    <property type="match status" value="1"/>
</dbReference>
<evidence type="ECO:0000313" key="7">
    <source>
        <dbReference type="EMBL" id="KAJ3224131.1"/>
    </source>
</evidence>
<keyword evidence="3 6" id="KW-1133">Transmembrane helix</keyword>
<feature type="transmembrane region" description="Helical" evidence="6">
    <location>
        <begin position="104"/>
        <end position="126"/>
    </location>
</feature>
<comment type="caution">
    <text evidence="7">The sequence shown here is derived from an EMBL/GenBank/DDBJ whole genome shotgun (WGS) entry which is preliminary data.</text>
</comment>
<comment type="subcellular location">
    <subcellularLocation>
        <location evidence="1">Membrane</location>
        <topology evidence="1">Single-pass membrane protein</topology>
    </subcellularLocation>
</comment>
<name>A0AAD5U4N6_9FUNG</name>
<evidence type="ECO:0000256" key="4">
    <source>
        <dbReference type="ARBA" id="ARBA00023136"/>
    </source>
</evidence>
<dbReference type="GO" id="GO:0016020">
    <property type="term" value="C:membrane"/>
    <property type="evidence" value="ECO:0007669"/>
    <property type="project" value="UniProtKB-SubCell"/>
</dbReference>
<feature type="region of interest" description="Disordered" evidence="5">
    <location>
        <begin position="30"/>
        <end position="95"/>
    </location>
</feature>
<evidence type="ECO:0000256" key="2">
    <source>
        <dbReference type="ARBA" id="ARBA00022692"/>
    </source>
</evidence>
<evidence type="ECO:0000256" key="5">
    <source>
        <dbReference type="SAM" id="MobiDB-lite"/>
    </source>
</evidence>
<dbReference type="AlphaFoldDB" id="A0AAD5U4N6"/>
<accession>A0AAD5U4N6</accession>
<feature type="region of interest" description="Disordered" evidence="5">
    <location>
        <begin position="344"/>
        <end position="363"/>
    </location>
</feature>
<dbReference type="Proteomes" id="UP001211065">
    <property type="component" value="Unassembled WGS sequence"/>
</dbReference>